<reference evidence="1" key="1">
    <citation type="journal article" date="2021" name="J. Hered.">
        <title>Genome Assembly of Salicaceae Populus deltoides (Eastern Cottonwood) I-69 Based on Nanopore Sequencing and Hi-C Technologies.</title>
        <authorList>
            <person name="Bai S."/>
            <person name="Wu H."/>
            <person name="Zhang J."/>
            <person name="Pan Z."/>
            <person name="Zhao W."/>
            <person name="Li Z."/>
            <person name="Tong C."/>
        </authorList>
    </citation>
    <scope>NUCLEOTIDE SEQUENCE</scope>
    <source>
        <tissue evidence="1">Leaf</tissue>
    </source>
</reference>
<keyword evidence="2" id="KW-1185">Reference proteome</keyword>
<evidence type="ECO:0000313" key="2">
    <source>
        <dbReference type="Proteomes" id="UP000807159"/>
    </source>
</evidence>
<comment type="caution">
    <text evidence="1">The sequence shown here is derived from an EMBL/GenBank/DDBJ whole genome shotgun (WGS) entry which is preliminary data.</text>
</comment>
<dbReference type="AlphaFoldDB" id="A0A8T2WGQ8"/>
<gene>
    <name evidence="1" type="ORF">H0E87_031541</name>
</gene>
<sequence>MATNYQMRNDGREPVLMEFLGVKVDKVAGSLFIWRSPSSEAFDYACAGRSSLNVVPSPFAYLALCLRLPRRAFMQRVSNYPSSKMEVSLQKIRYLGKAIGTEYNSPYKDSEPFWNFFPPTPRRKAFFDLLLRMPIQIIPLVD</sequence>
<organism evidence="1 2">
    <name type="scientific">Populus deltoides</name>
    <name type="common">Eastern poplar</name>
    <name type="synonym">Eastern cottonwood</name>
    <dbReference type="NCBI Taxonomy" id="3696"/>
    <lineage>
        <taxon>Eukaryota</taxon>
        <taxon>Viridiplantae</taxon>
        <taxon>Streptophyta</taxon>
        <taxon>Embryophyta</taxon>
        <taxon>Tracheophyta</taxon>
        <taxon>Spermatophyta</taxon>
        <taxon>Magnoliopsida</taxon>
        <taxon>eudicotyledons</taxon>
        <taxon>Gunneridae</taxon>
        <taxon>Pentapetalae</taxon>
        <taxon>rosids</taxon>
        <taxon>fabids</taxon>
        <taxon>Malpighiales</taxon>
        <taxon>Salicaceae</taxon>
        <taxon>Saliceae</taxon>
        <taxon>Populus</taxon>
    </lineage>
</organism>
<evidence type="ECO:0000313" key="1">
    <source>
        <dbReference type="EMBL" id="KAH8479592.1"/>
    </source>
</evidence>
<dbReference type="Proteomes" id="UP000807159">
    <property type="component" value="Unassembled WGS sequence"/>
</dbReference>
<protein>
    <submittedName>
        <fullName evidence="1">Uncharacterized protein</fullName>
    </submittedName>
</protein>
<proteinExistence type="predicted"/>
<dbReference type="EMBL" id="JACEGQ020000125">
    <property type="protein sequence ID" value="KAH8479592.1"/>
    <property type="molecule type" value="Genomic_DNA"/>
</dbReference>
<accession>A0A8T2WGQ8</accession>
<name>A0A8T2WGQ8_POPDE</name>